<feature type="compositionally biased region" description="Polar residues" evidence="1">
    <location>
        <begin position="167"/>
        <end position="176"/>
    </location>
</feature>
<dbReference type="EMBL" id="JAUJYO010000009">
    <property type="protein sequence ID" value="KAK1308228.1"/>
    <property type="molecule type" value="Genomic_DNA"/>
</dbReference>
<dbReference type="Proteomes" id="UP001180020">
    <property type="component" value="Unassembled WGS sequence"/>
</dbReference>
<keyword evidence="3" id="KW-1185">Reference proteome</keyword>
<reference evidence="2" key="1">
    <citation type="journal article" date="2023" name="Nat. Commun.">
        <title>Diploid and tetraploid genomes of Acorus and the evolution of monocots.</title>
        <authorList>
            <person name="Ma L."/>
            <person name="Liu K.W."/>
            <person name="Li Z."/>
            <person name="Hsiao Y.Y."/>
            <person name="Qi Y."/>
            <person name="Fu T."/>
            <person name="Tang G.D."/>
            <person name="Zhang D."/>
            <person name="Sun W.H."/>
            <person name="Liu D.K."/>
            <person name="Li Y."/>
            <person name="Chen G.Z."/>
            <person name="Liu X.D."/>
            <person name="Liao X.Y."/>
            <person name="Jiang Y.T."/>
            <person name="Yu X."/>
            <person name="Hao Y."/>
            <person name="Huang J."/>
            <person name="Zhao X.W."/>
            <person name="Ke S."/>
            <person name="Chen Y.Y."/>
            <person name="Wu W.L."/>
            <person name="Hsu J.L."/>
            <person name="Lin Y.F."/>
            <person name="Huang M.D."/>
            <person name="Li C.Y."/>
            <person name="Huang L."/>
            <person name="Wang Z.W."/>
            <person name="Zhao X."/>
            <person name="Zhong W.Y."/>
            <person name="Peng D.H."/>
            <person name="Ahmad S."/>
            <person name="Lan S."/>
            <person name="Zhang J.S."/>
            <person name="Tsai W.C."/>
            <person name="Van de Peer Y."/>
            <person name="Liu Z.J."/>
        </authorList>
    </citation>
    <scope>NUCLEOTIDE SEQUENCE</scope>
    <source>
        <strain evidence="2">CP</strain>
    </source>
</reference>
<comment type="caution">
    <text evidence="2">The sequence shown here is derived from an EMBL/GenBank/DDBJ whole genome shotgun (WGS) entry which is preliminary data.</text>
</comment>
<evidence type="ECO:0000256" key="1">
    <source>
        <dbReference type="SAM" id="MobiDB-lite"/>
    </source>
</evidence>
<organism evidence="2 3">
    <name type="scientific">Acorus calamus</name>
    <name type="common">Sweet flag</name>
    <dbReference type="NCBI Taxonomy" id="4465"/>
    <lineage>
        <taxon>Eukaryota</taxon>
        <taxon>Viridiplantae</taxon>
        <taxon>Streptophyta</taxon>
        <taxon>Embryophyta</taxon>
        <taxon>Tracheophyta</taxon>
        <taxon>Spermatophyta</taxon>
        <taxon>Magnoliopsida</taxon>
        <taxon>Liliopsida</taxon>
        <taxon>Acoraceae</taxon>
        <taxon>Acorus</taxon>
    </lineage>
</organism>
<feature type="region of interest" description="Disordered" evidence="1">
    <location>
        <begin position="167"/>
        <end position="258"/>
    </location>
</feature>
<gene>
    <name evidence="2" type="ORF">QJS10_CPA09g00197</name>
</gene>
<dbReference type="AlphaFoldDB" id="A0AAV9E7C1"/>
<sequence length="258" mass="28465">MDRLIGWCGPLIDLSSAASHVGDYVQLLVLVRQSRLVQVLFSDKLIAHARFGSSTREKLKKVMEWVQQTESVRHGVQPILNDELYVWDESAQIPLLVKNKSAEALFGNITADNVYKSFLQRNNGQALDSTNDHKADGSHLKYAGISRAPHVRLLDEDGNHQQQDSLLADDVNNSRPCQGLDGKPTNGSPAAPTGVTGPTDSLLQAPKSMAEETHPLQQNHVQRTVGVPERPPNNWDSHARGFDMATQSPVESFLPSHR</sequence>
<protein>
    <submittedName>
        <fullName evidence="2">Uncharacterized protein</fullName>
    </submittedName>
</protein>
<reference evidence="2" key="2">
    <citation type="submission" date="2023-06" db="EMBL/GenBank/DDBJ databases">
        <authorList>
            <person name="Ma L."/>
            <person name="Liu K.-W."/>
            <person name="Li Z."/>
            <person name="Hsiao Y.-Y."/>
            <person name="Qi Y."/>
            <person name="Fu T."/>
            <person name="Tang G."/>
            <person name="Zhang D."/>
            <person name="Sun W.-H."/>
            <person name="Liu D.-K."/>
            <person name="Li Y."/>
            <person name="Chen G.-Z."/>
            <person name="Liu X.-D."/>
            <person name="Liao X.-Y."/>
            <person name="Jiang Y.-T."/>
            <person name="Yu X."/>
            <person name="Hao Y."/>
            <person name="Huang J."/>
            <person name="Zhao X.-W."/>
            <person name="Ke S."/>
            <person name="Chen Y.-Y."/>
            <person name="Wu W.-L."/>
            <person name="Hsu J.-L."/>
            <person name="Lin Y.-F."/>
            <person name="Huang M.-D."/>
            <person name="Li C.-Y."/>
            <person name="Huang L."/>
            <person name="Wang Z.-W."/>
            <person name="Zhao X."/>
            <person name="Zhong W.-Y."/>
            <person name="Peng D.-H."/>
            <person name="Ahmad S."/>
            <person name="Lan S."/>
            <person name="Zhang J.-S."/>
            <person name="Tsai W.-C."/>
            <person name="Van De Peer Y."/>
            <person name="Liu Z.-J."/>
        </authorList>
    </citation>
    <scope>NUCLEOTIDE SEQUENCE</scope>
    <source>
        <strain evidence="2">CP</strain>
        <tissue evidence="2">Leaves</tissue>
    </source>
</reference>
<dbReference type="PANTHER" id="PTHR38542">
    <property type="entry name" value="OS04G0450500 PROTEIN"/>
    <property type="match status" value="1"/>
</dbReference>
<dbReference type="PANTHER" id="PTHR38542:SF2">
    <property type="entry name" value="REPLICATION FACTOR A C-TERMINAL DOMAIN-CONTAINING PROTEIN"/>
    <property type="match status" value="1"/>
</dbReference>
<evidence type="ECO:0000313" key="3">
    <source>
        <dbReference type="Proteomes" id="UP001180020"/>
    </source>
</evidence>
<evidence type="ECO:0000313" key="2">
    <source>
        <dbReference type="EMBL" id="KAK1308228.1"/>
    </source>
</evidence>
<name>A0AAV9E7C1_ACOCL</name>
<proteinExistence type="predicted"/>
<accession>A0AAV9E7C1</accession>